<dbReference type="Proteomes" id="UP001221898">
    <property type="component" value="Unassembled WGS sequence"/>
</dbReference>
<comment type="caution">
    <text evidence="2">The sequence shown here is derived from an EMBL/GenBank/DDBJ whole genome shotgun (WGS) entry which is preliminary data.</text>
</comment>
<name>A0AAD7RER1_9TELE</name>
<accession>A0AAD7RER1</accession>
<dbReference type="EMBL" id="JAINUG010000312">
    <property type="protein sequence ID" value="KAJ8378733.1"/>
    <property type="molecule type" value="Genomic_DNA"/>
</dbReference>
<evidence type="ECO:0000313" key="3">
    <source>
        <dbReference type="Proteomes" id="UP001221898"/>
    </source>
</evidence>
<evidence type="ECO:0000313" key="2">
    <source>
        <dbReference type="EMBL" id="KAJ8378733.1"/>
    </source>
</evidence>
<reference evidence="2" key="1">
    <citation type="journal article" date="2023" name="Science">
        <title>Genome structures resolve the early diversification of teleost fishes.</title>
        <authorList>
            <person name="Parey E."/>
            <person name="Louis A."/>
            <person name="Montfort J."/>
            <person name="Bouchez O."/>
            <person name="Roques C."/>
            <person name="Iampietro C."/>
            <person name="Lluch J."/>
            <person name="Castinel A."/>
            <person name="Donnadieu C."/>
            <person name="Desvignes T."/>
            <person name="Floi Bucao C."/>
            <person name="Jouanno E."/>
            <person name="Wen M."/>
            <person name="Mejri S."/>
            <person name="Dirks R."/>
            <person name="Jansen H."/>
            <person name="Henkel C."/>
            <person name="Chen W.J."/>
            <person name="Zahm M."/>
            <person name="Cabau C."/>
            <person name="Klopp C."/>
            <person name="Thompson A.W."/>
            <person name="Robinson-Rechavi M."/>
            <person name="Braasch I."/>
            <person name="Lecointre G."/>
            <person name="Bobe J."/>
            <person name="Postlethwait J.H."/>
            <person name="Berthelot C."/>
            <person name="Roest Crollius H."/>
            <person name="Guiguen Y."/>
        </authorList>
    </citation>
    <scope>NUCLEOTIDE SEQUENCE</scope>
    <source>
        <strain evidence="2">NC1722</strain>
    </source>
</reference>
<feature type="region of interest" description="Disordered" evidence="1">
    <location>
        <begin position="1"/>
        <end position="21"/>
    </location>
</feature>
<organism evidence="2 3">
    <name type="scientific">Aldrovandia affinis</name>
    <dbReference type="NCBI Taxonomy" id="143900"/>
    <lineage>
        <taxon>Eukaryota</taxon>
        <taxon>Metazoa</taxon>
        <taxon>Chordata</taxon>
        <taxon>Craniata</taxon>
        <taxon>Vertebrata</taxon>
        <taxon>Euteleostomi</taxon>
        <taxon>Actinopterygii</taxon>
        <taxon>Neopterygii</taxon>
        <taxon>Teleostei</taxon>
        <taxon>Notacanthiformes</taxon>
        <taxon>Halosauridae</taxon>
        <taxon>Aldrovandia</taxon>
    </lineage>
</organism>
<proteinExistence type="predicted"/>
<dbReference type="AlphaFoldDB" id="A0AAD7RER1"/>
<protein>
    <submittedName>
        <fullName evidence="2">Uncharacterized protein</fullName>
    </submittedName>
</protein>
<gene>
    <name evidence="2" type="ORF">AAFF_G00236530</name>
</gene>
<evidence type="ECO:0000256" key="1">
    <source>
        <dbReference type="SAM" id="MobiDB-lite"/>
    </source>
</evidence>
<keyword evidence="3" id="KW-1185">Reference proteome</keyword>
<sequence length="109" mass="11827">MTSHPSFTRRLRSFATPSPQPLPLPSRYLNLPLLCPPSHPSLTLTSFNLFSPTVPPPALLIPFLPPSSSPLLWTSSPLSLMSLTHLFPLALSPPPSNVLRLSPSSKNPL</sequence>